<protein>
    <recommendedName>
        <fullName evidence="9">Transcription-repair-coupling factor</fullName>
        <shortName evidence="9">TRCF</shortName>
        <ecNumber evidence="9">3.6.4.-</ecNumber>
    </recommendedName>
</protein>
<evidence type="ECO:0000259" key="11">
    <source>
        <dbReference type="PROSITE" id="PS51194"/>
    </source>
</evidence>
<evidence type="ECO:0000256" key="4">
    <source>
        <dbReference type="ARBA" id="ARBA00022801"/>
    </source>
</evidence>
<dbReference type="InterPro" id="IPR003711">
    <property type="entry name" value="CarD-like/TRCF_RID"/>
</dbReference>
<keyword evidence="6 9" id="KW-0067">ATP-binding</keyword>
<dbReference type="OrthoDB" id="9804325at2"/>
<dbReference type="InterPro" id="IPR047112">
    <property type="entry name" value="RecG/Mfd"/>
</dbReference>
<dbReference type="InterPro" id="IPR037235">
    <property type="entry name" value="TRCF-like_C_D7"/>
</dbReference>
<dbReference type="Pfam" id="PF00270">
    <property type="entry name" value="DEAD"/>
    <property type="match status" value="1"/>
</dbReference>
<dbReference type="InterPro" id="IPR001650">
    <property type="entry name" value="Helicase_C-like"/>
</dbReference>
<dbReference type="HAMAP" id="MF_00969">
    <property type="entry name" value="TRCF"/>
    <property type="match status" value="1"/>
</dbReference>
<dbReference type="GO" id="GO:0003678">
    <property type="term" value="F:DNA helicase activity"/>
    <property type="evidence" value="ECO:0007669"/>
    <property type="project" value="TreeGrafter"/>
</dbReference>
<dbReference type="PANTHER" id="PTHR47964:SF1">
    <property type="entry name" value="ATP-DEPENDENT DNA HELICASE HOMOLOG RECG, CHLOROPLASTIC"/>
    <property type="match status" value="1"/>
</dbReference>
<dbReference type="SUPFAM" id="SSF141259">
    <property type="entry name" value="CarD-like"/>
    <property type="match status" value="1"/>
</dbReference>
<keyword evidence="8 9" id="KW-0234">DNA repair</keyword>
<comment type="similarity">
    <text evidence="9">In the C-terminal section; belongs to the helicase family. RecG subfamily.</text>
</comment>
<keyword evidence="2 9" id="KW-0547">Nucleotide-binding</keyword>
<dbReference type="GO" id="GO:0003684">
    <property type="term" value="F:damaged DNA binding"/>
    <property type="evidence" value="ECO:0007669"/>
    <property type="project" value="InterPro"/>
</dbReference>
<dbReference type="Pfam" id="PF02559">
    <property type="entry name" value="CarD_TRCF_RID"/>
    <property type="match status" value="1"/>
</dbReference>
<keyword evidence="3 9" id="KW-0227">DNA damage</keyword>
<dbReference type="CDD" id="cd17991">
    <property type="entry name" value="DEXHc_TRCF"/>
    <property type="match status" value="1"/>
</dbReference>
<dbReference type="EC" id="3.6.4.-" evidence="9"/>
<dbReference type="AlphaFoldDB" id="A0A2U8FCG4"/>
<dbReference type="KEGG" id="had:CDV25_03545"/>
<evidence type="ECO:0000259" key="10">
    <source>
        <dbReference type="PROSITE" id="PS51192"/>
    </source>
</evidence>
<dbReference type="Proteomes" id="UP000244890">
    <property type="component" value="Chromosome"/>
</dbReference>
<gene>
    <name evidence="9 12" type="primary">mfd</name>
    <name evidence="12" type="ORF">CDV25_03545</name>
</gene>
<keyword evidence="1 9" id="KW-0963">Cytoplasm</keyword>
<dbReference type="Pfam" id="PF03461">
    <property type="entry name" value="TRCF"/>
    <property type="match status" value="1"/>
</dbReference>
<dbReference type="InterPro" id="IPR005118">
    <property type="entry name" value="TRCF_C"/>
</dbReference>
<dbReference type="NCBIfam" id="TIGR00580">
    <property type="entry name" value="mfd"/>
    <property type="match status" value="1"/>
</dbReference>
<dbReference type="InterPro" id="IPR027417">
    <property type="entry name" value="P-loop_NTPase"/>
</dbReference>
<evidence type="ECO:0000256" key="5">
    <source>
        <dbReference type="ARBA" id="ARBA00022806"/>
    </source>
</evidence>
<dbReference type="GO" id="GO:0006355">
    <property type="term" value="P:regulation of DNA-templated transcription"/>
    <property type="evidence" value="ECO:0007669"/>
    <property type="project" value="UniProtKB-UniRule"/>
</dbReference>
<keyword evidence="7 9" id="KW-0238">DNA-binding</keyword>
<dbReference type="GO" id="GO:0005524">
    <property type="term" value="F:ATP binding"/>
    <property type="evidence" value="ECO:0007669"/>
    <property type="project" value="UniProtKB-UniRule"/>
</dbReference>
<dbReference type="Gene3D" id="3.40.50.11180">
    <property type="match status" value="1"/>
</dbReference>
<dbReference type="SMART" id="SM00490">
    <property type="entry name" value="HELICc"/>
    <property type="match status" value="1"/>
</dbReference>
<keyword evidence="5" id="KW-0347">Helicase</keyword>
<dbReference type="InterPro" id="IPR041471">
    <property type="entry name" value="UvrB_inter"/>
</dbReference>
<dbReference type="SUPFAM" id="SSF52540">
    <property type="entry name" value="P-loop containing nucleoside triphosphate hydrolases"/>
    <property type="match status" value="3"/>
</dbReference>
<comment type="subcellular location">
    <subcellularLocation>
        <location evidence="9">Cytoplasm</location>
    </subcellularLocation>
</comment>
<evidence type="ECO:0000256" key="7">
    <source>
        <dbReference type="ARBA" id="ARBA00023125"/>
    </source>
</evidence>
<dbReference type="EMBL" id="CP021886">
    <property type="protein sequence ID" value="AWI33940.1"/>
    <property type="molecule type" value="Genomic_DNA"/>
</dbReference>
<dbReference type="SMART" id="SM01058">
    <property type="entry name" value="CarD_TRCF"/>
    <property type="match status" value="1"/>
</dbReference>
<dbReference type="InterPro" id="IPR004576">
    <property type="entry name" value="Mfd"/>
</dbReference>
<feature type="domain" description="Helicase ATP-binding" evidence="10">
    <location>
        <begin position="511"/>
        <end position="670"/>
    </location>
</feature>
<evidence type="ECO:0000313" key="12">
    <source>
        <dbReference type="EMBL" id="AWI33940.1"/>
    </source>
</evidence>
<evidence type="ECO:0000256" key="2">
    <source>
        <dbReference type="ARBA" id="ARBA00022741"/>
    </source>
</evidence>
<keyword evidence="4 9" id="KW-0378">Hydrolase</keyword>
<dbReference type="GO" id="GO:0016787">
    <property type="term" value="F:hydrolase activity"/>
    <property type="evidence" value="ECO:0007669"/>
    <property type="project" value="UniProtKB-KW"/>
</dbReference>
<dbReference type="GO" id="GO:0005737">
    <property type="term" value="C:cytoplasm"/>
    <property type="evidence" value="ECO:0007669"/>
    <property type="project" value="UniProtKB-SubCell"/>
</dbReference>
<dbReference type="GO" id="GO:0000716">
    <property type="term" value="P:transcription-coupled nucleotide-excision repair, DNA damage recognition"/>
    <property type="evidence" value="ECO:0007669"/>
    <property type="project" value="UniProtKB-UniRule"/>
</dbReference>
<evidence type="ECO:0000256" key="9">
    <source>
        <dbReference type="HAMAP-Rule" id="MF_00969"/>
    </source>
</evidence>
<dbReference type="PROSITE" id="PS51194">
    <property type="entry name" value="HELICASE_CTER"/>
    <property type="match status" value="1"/>
</dbReference>
<dbReference type="InterPro" id="IPR036101">
    <property type="entry name" value="CarD-like/TRCF_RID_sf"/>
</dbReference>
<dbReference type="Gene3D" id="3.90.1150.50">
    <property type="entry name" value="Transcription-repair-coupling factor, D7 domain"/>
    <property type="match status" value="1"/>
</dbReference>
<sequence>MSQSSIYEFLNTNKTHFQKTYKEGLIFVVEDNIQAYKLNDVAKFLGFESFVLPDFAVVFGEDLRSYQEELLGIFNTLKEFYQCKDKKLLFTPLHTILHKMPKLGSLQGFKMEFGMQVNLQAFKERLLYFGYEFVELVEVSREVSIRGDIIDIFLPHLENPVRISLFGDEIESIRSFDVQTQISFKEEMETLEIPPAFFNLDSLGYERLLESIEENLAKEEVQDRHNSLVASFGLWYLEDTQYLFQKYPCKLLPQALRLIPEIIEFKEQNPQVLEEISTFDVLEESTNYQDFDCKFNQLSTLLTLHKDKKIIIISKTQSQLRQAGIIPSEHKEYEFCLDKDYGIWILGKELLILSLNTPTKQKRKIQSKILIDELKKGDYVVHIDYGIALFNGIIQANIFGATRDFIELKYLGDDKLLLPVENLDRVDRYIADGGVPLLDKLGKGSFAKLKEKVREKLLVIAEGIVALAAKRELIDGIVIDINKEEILLFQSQSGFVYTQSQKRAIEEIFKDLSSHRVMDRLLSGDVGFGKTEVAMNAMFACFLSGYQSAIIVPTTLLAYQHFQTLSQRLSDFGVKIARLDRYVSAKEKKEILKGLQNGEIHIVVGTHILLNVTFKNLALIVVDEEHKFGVKQKEKIKDLSTNIHLLTMSATPIPRTLNMALSHIKGLSELKEPPKEKLAVRSFVKVYGDSLIKESVLRELRRGGQIFYIYNNIASIKHKKEEILRILPTLKIAILHSQIPKQEAEDILLGFAKGEFDMLLCTSIVESGLHLPNANTILIDKSDRFGIADLHQLRGRVGRGNKEGFCYFLLEDSISITQEAKKRLLALEKNSYLGSGGALAYHDLEIRGGGNLLGEAQSGHIKNIGYSLYLRMLEEAIYTLSGNMREENNVDVKLSVRAFLSPELIASESLRLELYRRLSRCEDTKNVYAIAREIEERFGELDIYSKQFLELIKIKILGRNARISKIFNYAEKITFVFLDKQQDTFYAETKDEEKVLQAVLKKLKNILSR</sequence>
<proteinExistence type="inferred from homology"/>
<dbReference type="InterPro" id="IPR011545">
    <property type="entry name" value="DEAD/DEAH_box_helicase_dom"/>
</dbReference>
<organism evidence="12 13">
    <name type="scientific">Helicobacter apodemus</name>
    <dbReference type="NCBI Taxonomy" id="135569"/>
    <lineage>
        <taxon>Bacteria</taxon>
        <taxon>Pseudomonadati</taxon>
        <taxon>Campylobacterota</taxon>
        <taxon>Epsilonproteobacteria</taxon>
        <taxon>Campylobacterales</taxon>
        <taxon>Helicobacteraceae</taxon>
        <taxon>Helicobacter</taxon>
    </lineage>
</organism>
<comment type="function">
    <text evidence="9">Couples transcription and DNA repair by recognizing RNA polymerase (RNAP) stalled at DNA lesions. Mediates ATP-dependent release of RNAP and its truncated transcript from the DNA, and recruitment of nucleotide excision repair machinery to the damaged site.</text>
</comment>
<dbReference type="InterPro" id="IPR014001">
    <property type="entry name" value="Helicase_ATP-bd"/>
</dbReference>
<dbReference type="Gene3D" id="3.30.2060.10">
    <property type="entry name" value="Penicillin-binding protein 1b domain"/>
    <property type="match status" value="1"/>
</dbReference>
<evidence type="ECO:0000256" key="3">
    <source>
        <dbReference type="ARBA" id="ARBA00022763"/>
    </source>
</evidence>
<dbReference type="SUPFAM" id="SSF143517">
    <property type="entry name" value="TRCF domain-like"/>
    <property type="match status" value="1"/>
</dbReference>
<dbReference type="RefSeq" id="WP_108910801.1">
    <property type="nucleotide sequence ID" value="NZ_CP021886.1"/>
</dbReference>
<feature type="domain" description="Helicase C-terminal" evidence="11">
    <location>
        <begin position="692"/>
        <end position="845"/>
    </location>
</feature>
<dbReference type="Gene3D" id="3.40.50.300">
    <property type="entry name" value="P-loop containing nucleotide triphosphate hydrolases"/>
    <property type="match status" value="2"/>
</dbReference>
<dbReference type="Gene3D" id="2.40.10.170">
    <property type="match status" value="1"/>
</dbReference>
<dbReference type="SMART" id="SM00487">
    <property type="entry name" value="DEXDc"/>
    <property type="match status" value="1"/>
</dbReference>
<dbReference type="Pfam" id="PF00271">
    <property type="entry name" value="Helicase_C"/>
    <property type="match status" value="1"/>
</dbReference>
<evidence type="ECO:0000256" key="1">
    <source>
        <dbReference type="ARBA" id="ARBA00022490"/>
    </source>
</evidence>
<evidence type="ECO:0000256" key="6">
    <source>
        <dbReference type="ARBA" id="ARBA00022840"/>
    </source>
</evidence>
<reference evidence="12 13" key="1">
    <citation type="submission" date="2017-06" db="EMBL/GenBank/DDBJ databases">
        <title>Complete genome of Helicobacter apodemus.</title>
        <authorList>
            <person name="Cho S."/>
        </authorList>
    </citation>
    <scope>NUCLEOTIDE SEQUENCE [LARGE SCALE GENOMIC DNA]</scope>
    <source>
        <strain evidence="13">SNUVETPUB-15-01</strain>
    </source>
</reference>
<dbReference type="SMART" id="SM00982">
    <property type="entry name" value="TRCF"/>
    <property type="match status" value="1"/>
</dbReference>
<dbReference type="Pfam" id="PF17757">
    <property type="entry name" value="UvrB_inter"/>
    <property type="match status" value="1"/>
</dbReference>
<dbReference type="PROSITE" id="PS51192">
    <property type="entry name" value="HELICASE_ATP_BIND_1"/>
    <property type="match status" value="1"/>
</dbReference>
<name>A0A2U8FCG4_9HELI</name>
<evidence type="ECO:0000256" key="8">
    <source>
        <dbReference type="ARBA" id="ARBA00023204"/>
    </source>
</evidence>
<evidence type="ECO:0000313" key="13">
    <source>
        <dbReference type="Proteomes" id="UP000244890"/>
    </source>
</evidence>
<dbReference type="PANTHER" id="PTHR47964">
    <property type="entry name" value="ATP-DEPENDENT DNA HELICASE HOMOLOG RECG, CHLOROPLASTIC"/>
    <property type="match status" value="1"/>
</dbReference>
<comment type="similarity">
    <text evidence="9">In the N-terminal section; belongs to the UvrB family.</text>
</comment>
<accession>A0A2U8FCG4</accession>